<evidence type="ECO:0000256" key="3">
    <source>
        <dbReference type="ARBA" id="ARBA00023306"/>
    </source>
</evidence>
<proteinExistence type="inferred from homology"/>
<dbReference type="FunFam" id="1.10.472.10:FF:000089">
    <property type="entry name" value="Cyclin, N-terminal domain containing protein"/>
    <property type="match status" value="1"/>
</dbReference>
<dbReference type="PROSITE" id="PS00292">
    <property type="entry name" value="CYCLINS"/>
    <property type="match status" value="1"/>
</dbReference>
<dbReference type="OrthoDB" id="313090at2759"/>
<dbReference type="PANTHER" id="PTHR10177">
    <property type="entry name" value="CYCLINS"/>
    <property type="match status" value="1"/>
</dbReference>
<dbReference type="Gene3D" id="1.10.472.10">
    <property type="entry name" value="Cyclin-like"/>
    <property type="match status" value="2"/>
</dbReference>
<comment type="similarity">
    <text evidence="4">Belongs to the cyclin family.</text>
</comment>
<keyword evidence="1" id="KW-0132">Cell division</keyword>
<feature type="domain" description="Cyclin-like" evidence="5">
    <location>
        <begin position="46"/>
        <end position="133"/>
    </location>
</feature>
<organism evidence="6 7">
    <name type="scientific">Stentor coeruleus</name>
    <dbReference type="NCBI Taxonomy" id="5963"/>
    <lineage>
        <taxon>Eukaryota</taxon>
        <taxon>Sar</taxon>
        <taxon>Alveolata</taxon>
        <taxon>Ciliophora</taxon>
        <taxon>Postciliodesmatophora</taxon>
        <taxon>Heterotrichea</taxon>
        <taxon>Heterotrichida</taxon>
        <taxon>Stentoridae</taxon>
        <taxon>Stentor</taxon>
    </lineage>
</organism>
<dbReference type="AlphaFoldDB" id="A0A1R2B2L9"/>
<sequence length="269" mass="31095">MKGSLSQLMFLDQVMNFLKAKEKVSLIQNALNKHEINESLRAKMVDWMIEVITKFELSIKTFFLSVKIMDKYLQLSCTQHMNNDILLIGITCMFIATKLEDVVSCRLKTFVRAIGHGKIKAQDIINMEKIILITLGFEIDMPVCVDFLTLICGIYGVPDYIRKATENLLIIFQLFSNLQNHPSLETGCALYLASKFLNFELNQEIILFLSSSTDFSNRVHFMKEQLYLHNEGIKKYKNAFLYTNFELVTSNSCLYFKYLSDEEIIINAQ</sequence>
<name>A0A1R2B2L9_9CILI</name>
<dbReference type="SMART" id="SM00385">
    <property type="entry name" value="CYCLIN"/>
    <property type="match status" value="2"/>
</dbReference>
<dbReference type="Pfam" id="PF00134">
    <property type="entry name" value="Cyclin_N"/>
    <property type="match status" value="1"/>
</dbReference>
<dbReference type="Proteomes" id="UP000187209">
    <property type="component" value="Unassembled WGS sequence"/>
</dbReference>
<dbReference type="InterPro" id="IPR006671">
    <property type="entry name" value="Cyclin_N"/>
</dbReference>
<dbReference type="InterPro" id="IPR039361">
    <property type="entry name" value="Cyclin"/>
</dbReference>
<dbReference type="EMBL" id="MPUH01001032">
    <property type="protein sequence ID" value="OMJ70999.1"/>
    <property type="molecule type" value="Genomic_DNA"/>
</dbReference>
<dbReference type="GO" id="GO:0051301">
    <property type="term" value="P:cell division"/>
    <property type="evidence" value="ECO:0007669"/>
    <property type="project" value="UniProtKB-KW"/>
</dbReference>
<dbReference type="InterPro" id="IPR036915">
    <property type="entry name" value="Cyclin-like_sf"/>
</dbReference>
<dbReference type="SUPFAM" id="SSF47954">
    <property type="entry name" value="Cyclin-like"/>
    <property type="match status" value="1"/>
</dbReference>
<gene>
    <name evidence="6" type="ORF">SteCoe_30900</name>
</gene>
<dbReference type="InterPro" id="IPR013763">
    <property type="entry name" value="Cyclin-like_dom"/>
</dbReference>
<evidence type="ECO:0000256" key="4">
    <source>
        <dbReference type="RuleBase" id="RU000383"/>
    </source>
</evidence>
<comment type="caution">
    <text evidence="6">The sequence shown here is derived from an EMBL/GenBank/DDBJ whole genome shotgun (WGS) entry which is preliminary data.</text>
</comment>
<dbReference type="InterPro" id="IPR048258">
    <property type="entry name" value="Cyclins_cyclin-box"/>
</dbReference>
<evidence type="ECO:0000313" key="6">
    <source>
        <dbReference type="EMBL" id="OMJ70999.1"/>
    </source>
</evidence>
<protein>
    <recommendedName>
        <fullName evidence="5">Cyclin-like domain-containing protein</fullName>
    </recommendedName>
</protein>
<accession>A0A1R2B2L9</accession>
<evidence type="ECO:0000313" key="7">
    <source>
        <dbReference type="Proteomes" id="UP000187209"/>
    </source>
</evidence>
<keyword evidence="2 4" id="KW-0195">Cyclin</keyword>
<reference evidence="6 7" key="1">
    <citation type="submission" date="2016-11" db="EMBL/GenBank/DDBJ databases">
        <title>The macronuclear genome of Stentor coeruleus: a giant cell with tiny introns.</title>
        <authorList>
            <person name="Slabodnick M."/>
            <person name="Ruby J.G."/>
            <person name="Reiff S.B."/>
            <person name="Swart E.C."/>
            <person name="Gosai S."/>
            <person name="Prabakaran S."/>
            <person name="Witkowska E."/>
            <person name="Larue G.E."/>
            <person name="Fisher S."/>
            <person name="Freeman R.M."/>
            <person name="Gunawardena J."/>
            <person name="Chu W."/>
            <person name="Stover N.A."/>
            <person name="Gregory B.D."/>
            <person name="Nowacki M."/>
            <person name="Derisi J."/>
            <person name="Roy S.W."/>
            <person name="Marshall W.F."/>
            <person name="Sood P."/>
        </authorList>
    </citation>
    <scope>NUCLEOTIDE SEQUENCE [LARGE SCALE GENOMIC DNA]</scope>
    <source>
        <strain evidence="6">WM001</strain>
    </source>
</reference>
<keyword evidence="3" id="KW-0131">Cell cycle</keyword>
<evidence type="ECO:0000256" key="1">
    <source>
        <dbReference type="ARBA" id="ARBA00022618"/>
    </source>
</evidence>
<feature type="domain" description="Cyclin-like" evidence="5">
    <location>
        <begin position="146"/>
        <end position="224"/>
    </location>
</feature>
<evidence type="ECO:0000259" key="5">
    <source>
        <dbReference type="SMART" id="SM00385"/>
    </source>
</evidence>
<evidence type="ECO:0000256" key="2">
    <source>
        <dbReference type="ARBA" id="ARBA00023127"/>
    </source>
</evidence>
<keyword evidence="7" id="KW-1185">Reference proteome</keyword>